<dbReference type="InterPro" id="IPR045082">
    <property type="entry name" value="ATP_syn_F0_a_bact/chloroplast"/>
</dbReference>
<feature type="transmembrane region" description="Helical" evidence="11">
    <location>
        <begin position="166"/>
        <end position="188"/>
    </location>
</feature>
<keyword evidence="11" id="KW-1003">Cell membrane</keyword>
<keyword evidence="9 11" id="KW-0472">Membrane</keyword>
<dbReference type="GO" id="GO:0045259">
    <property type="term" value="C:proton-transporting ATP synthase complex"/>
    <property type="evidence" value="ECO:0007669"/>
    <property type="project" value="UniProtKB-KW"/>
</dbReference>
<keyword evidence="14" id="KW-1185">Reference proteome</keyword>
<sequence length="312" mass="34365">MLWKFPEVSLAPEVIWNPGGIFPITNTLLCTWITILALVAFFYFGTRNASLIPSGFQNFVEWIVEFLVNLVNGVVGSRKDKAARFFPWVASFFIFILCANLMDVLPGIDTIGSLKGEEIAHVGGNCAPVLGFLPSCQPLSLGPIHFLFGNISNLITPWFRPPTTDLNLTVAMALLSVGATQFFGFYHLGAKEHLSKYFNFRALRKGPMGLIDVVVGLLEIISEAARIISFSFRLFGNIFAGSLVLAAFAFILPFVAAIIFIPFEIFVAVMQALIFALLTLVFMEIGTTSHEAHEEHLVEEEQKVLQGEKAAA</sequence>
<evidence type="ECO:0000256" key="1">
    <source>
        <dbReference type="ARBA" id="ARBA00004141"/>
    </source>
</evidence>
<comment type="function">
    <text evidence="11 12">Key component of the proton channel; it plays a direct role in the translocation of protons across the membrane.</text>
</comment>
<dbReference type="PANTHER" id="PTHR42823:SF3">
    <property type="entry name" value="ATP SYNTHASE SUBUNIT A, CHLOROPLASTIC"/>
    <property type="match status" value="1"/>
</dbReference>
<evidence type="ECO:0000256" key="12">
    <source>
        <dbReference type="RuleBase" id="RU000483"/>
    </source>
</evidence>
<protein>
    <recommendedName>
        <fullName evidence="11 12">ATP synthase subunit a</fullName>
    </recommendedName>
    <alternativeName>
        <fullName evidence="11">ATP synthase F0 sector subunit a</fullName>
    </alternativeName>
    <alternativeName>
        <fullName evidence="11">F-ATPase subunit 6</fullName>
    </alternativeName>
</protein>
<dbReference type="GO" id="GO:0005886">
    <property type="term" value="C:plasma membrane"/>
    <property type="evidence" value="ECO:0007669"/>
    <property type="project" value="UniProtKB-SubCell"/>
</dbReference>
<keyword evidence="4 11" id="KW-0138">CF(0)</keyword>
<evidence type="ECO:0000256" key="8">
    <source>
        <dbReference type="ARBA" id="ARBA00023065"/>
    </source>
</evidence>
<gene>
    <name evidence="11" type="primary">atpB</name>
    <name evidence="13" type="ORF">A4R35_12700</name>
</gene>
<evidence type="ECO:0000256" key="6">
    <source>
        <dbReference type="ARBA" id="ARBA00022781"/>
    </source>
</evidence>
<dbReference type="InterPro" id="IPR000568">
    <property type="entry name" value="ATP_synth_F0_asu"/>
</dbReference>
<keyword evidence="6 11" id="KW-0375">Hydrogen ion transport</keyword>
<evidence type="ECO:0000256" key="11">
    <source>
        <dbReference type="HAMAP-Rule" id="MF_01393"/>
    </source>
</evidence>
<dbReference type="PANTHER" id="PTHR42823">
    <property type="entry name" value="ATP SYNTHASE SUBUNIT A, CHLOROPLASTIC"/>
    <property type="match status" value="1"/>
</dbReference>
<dbReference type="Gene3D" id="1.20.120.220">
    <property type="entry name" value="ATP synthase, F0 complex, subunit A"/>
    <property type="match status" value="1"/>
</dbReference>
<dbReference type="AlphaFoldDB" id="A0A328VF29"/>
<feature type="transmembrane region" description="Helical" evidence="11">
    <location>
        <begin position="85"/>
        <end position="102"/>
    </location>
</feature>
<dbReference type="InterPro" id="IPR035908">
    <property type="entry name" value="F0_ATP_A_sf"/>
</dbReference>
<dbReference type="CDD" id="cd00310">
    <property type="entry name" value="ATP-synt_Fo_a_6"/>
    <property type="match status" value="1"/>
</dbReference>
<evidence type="ECO:0000256" key="7">
    <source>
        <dbReference type="ARBA" id="ARBA00022989"/>
    </source>
</evidence>
<dbReference type="GO" id="GO:0046933">
    <property type="term" value="F:proton-transporting ATP synthase activity, rotational mechanism"/>
    <property type="evidence" value="ECO:0007669"/>
    <property type="project" value="UniProtKB-UniRule"/>
</dbReference>
<comment type="similarity">
    <text evidence="2 11 12">Belongs to the ATPase A chain family.</text>
</comment>
<keyword evidence="10 11" id="KW-0066">ATP synthesis</keyword>
<comment type="subcellular location">
    <subcellularLocation>
        <location evidence="11 12">Cell membrane</location>
        <topology evidence="11 12">Multi-pass membrane protein</topology>
    </subcellularLocation>
    <subcellularLocation>
        <location evidence="1">Membrane</location>
        <topology evidence="1">Multi-pass membrane protein</topology>
    </subcellularLocation>
</comment>
<keyword evidence="7 11" id="KW-1133">Transmembrane helix</keyword>
<dbReference type="GO" id="GO:0042777">
    <property type="term" value="P:proton motive force-driven plasma membrane ATP synthesis"/>
    <property type="evidence" value="ECO:0007669"/>
    <property type="project" value="TreeGrafter"/>
</dbReference>
<keyword evidence="5 11" id="KW-0812">Transmembrane</keyword>
<keyword evidence="8 11" id="KW-0406">Ion transport</keyword>
<keyword evidence="3 11" id="KW-0813">Transport</keyword>
<dbReference type="OrthoDB" id="9789241at2"/>
<evidence type="ECO:0000313" key="14">
    <source>
        <dbReference type="Proteomes" id="UP000248706"/>
    </source>
</evidence>
<feature type="transmembrane region" description="Helical" evidence="11">
    <location>
        <begin position="265"/>
        <end position="283"/>
    </location>
</feature>
<dbReference type="HAMAP" id="MF_01393">
    <property type="entry name" value="ATP_synth_a_bact"/>
    <property type="match status" value="1"/>
</dbReference>
<name>A0A328VF29_9CHLR</name>
<evidence type="ECO:0000256" key="5">
    <source>
        <dbReference type="ARBA" id="ARBA00022692"/>
    </source>
</evidence>
<evidence type="ECO:0000313" key="13">
    <source>
        <dbReference type="EMBL" id="RAQ96398.1"/>
    </source>
</evidence>
<dbReference type="Proteomes" id="UP000248706">
    <property type="component" value="Unassembled WGS sequence"/>
</dbReference>
<evidence type="ECO:0000256" key="3">
    <source>
        <dbReference type="ARBA" id="ARBA00022448"/>
    </source>
</evidence>
<evidence type="ECO:0000256" key="10">
    <source>
        <dbReference type="ARBA" id="ARBA00023310"/>
    </source>
</evidence>
<evidence type="ECO:0000256" key="4">
    <source>
        <dbReference type="ARBA" id="ARBA00022547"/>
    </source>
</evidence>
<dbReference type="Pfam" id="PF00119">
    <property type="entry name" value="ATP-synt_A"/>
    <property type="match status" value="1"/>
</dbReference>
<comment type="caution">
    <text evidence="13">The sequence shown here is derived from an EMBL/GenBank/DDBJ whole genome shotgun (WGS) entry which is preliminary data.</text>
</comment>
<dbReference type="PROSITE" id="PS00449">
    <property type="entry name" value="ATPASE_A"/>
    <property type="match status" value="1"/>
</dbReference>
<proteinExistence type="inferred from homology"/>
<dbReference type="SUPFAM" id="SSF81336">
    <property type="entry name" value="F1F0 ATP synthase subunit A"/>
    <property type="match status" value="1"/>
</dbReference>
<feature type="transmembrane region" description="Helical" evidence="11">
    <location>
        <begin position="238"/>
        <end position="260"/>
    </location>
</feature>
<evidence type="ECO:0000256" key="2">
    <source>
        <dbReference type="ARBA" id="ARBA00006810"/>
    </source>
</evidence>
<accession>A0A328VF29</accession>
<evidence type="ECO:0000256" key="9">
    <source>
        <dbReference type="ARBA" id="ARBA00023136"/>
    </source>
</evidence>
<feature type="transmembrane region" description="Helical" evidence="11">
    <location>
        <begin position="20"/>
        <end position="44"/>
    </location>
</feature>
<organism evidence="13 14">
    <name type="scientific">Thermogemmatispora tikiterensis</name>
    <dbReference type="NCBI Taxonomy" id="1825093"/>
    <lineage>
        <taxon>Bacteria</taxon>
        <taxon>Bacillati</taxon>
        <taxon>Chloroflexota</taxon>
        <taxon>Ktedonobacteria</taxon>
        <taxon>Thermogemmatisporales</taxon>
        <taxon>Thermogemmatisporaceae</taxon>
        <taxon>Thermogemmatispora</taxon>
    </lineage>
</organism>
<reference evidence="13 14" key="1">
    <citation type="submission" date="2016-08" db="EMBL/GenBank/DDBJ databases">
        <title>Analysis of Carbohydrate Active Enzymes in Thermogemmatispora T81 Reveals Carbohydrate Degradation Ability.</title>
        <authorList>
            <person name="Tomazini A."/>
            <person name="Lal S."/>
            <person name="Stott M."/>
            <person name="Henrissat B."/>
            <person name="Polikarpov I."/>
            <person name="Sparling R."/>
            <person name="Levin D.B."/>
        </authorList>
    </citation>
    <scope>NUCLEOTIDE SEQUENCE [LARGE SCALE GENOMIC DNA]</scope>
    <source>
        <strain evidence="13 14">T81</strain>
    </source>
</reference>
<dbReference type="NCBIfam" id="TIGR01131">
    <property type="entry name" value="ATP_synt_6_or_A"/>
    <property type="match status" value="1"/>
</dbReference>
<dbReference type="RefSeq" id="WP_112429940.1">
    <property type="nucleotide sequence ID" value="NZ_MCIF01000002.1"/>
</dbReference>
<dbReference type="EMBL" id="MCIF01000002">
    <property type="protein sequence ID" value="RAQ96398.1"/>
    <property type="molecule type" value="Genomic_DNA"/>
</dbReference>
<dbReference type="InterPro" id="IPR023011">
    <property type="entry name" value="ATP_synth_F0_asu_AS"/>
</dbReference>